<reference evidence="2" key="1">
    <citation type="submission" date="2014-09" db="EMBL/GenBank/DDBJ databases">
        <authorList>
            <person name="Mudge J."/>
            <person name="Ramaraj T."/>
            <person name="Lindquist I.E."/>
            <person name="Bharti A.K."/>
            <person name="Sundararajan A."/>
            <person name="Cameron C.T."/>
            <person name="Woodward J.E."/>
            <person name="May G.D."/>
            <person name="Brubaker C."/>
            <person name="Broadhvest J."/>
            <person name="Wilkins T.A."/>
        </authorList>
    </citation>
    <scope>NUCLEOTIDE SEQUENCE</scope>
    <source>
        <strain evidence="2">cv. AKA8401</strain>
    </source>
</reference>
<sequence length="66" mass="7623">MHWPRDVSQCKTCLPHPSAMRCCRLITSRIIGHRRHRPHYHPKHLGGKGLVDSLILSTWVDTRACV</sequence>
<keyword evidence="2" id="KW-1185">Reference proteome</keyword>
<gene>
    <name evidence="1" type="ORF">F383_00557</name>
</gene>
<dbReference type="Proteomes" id="UP000032142">
    <property type="component" value="Unassembled WGS sequence"/>
</dbReference>
<name>A0A0B0PN39_GOSAR</name>
<evidence type="ECO:0000313" key="1">
    <source>
        <dbReference type="EMBL" id="KHG24801.1"/>
    </source>
</evidence>
<protein>
    <submittedName>
        <fullName evidence="1">Uncharacterized protein</fullName>
    </submittedName>
</protein>
<dbReference type="AlphaFoldDB" id="A0A0B0PN39"/>
<dbReference type="EMBL" id="KN430120">
    <property type="protein sequence ID" value="KHG24801.1"/>
    <property type="molecule type" value="Genomic_DNA"/>
</dbReference>
<accession>A0A0B0PN39</accession>
<organism evidence="1 2">
    <name type="scientific">Gossypium arboreum</name>
    <name type="common">Tree cotton</name>
    <name type="synonym">Gossypium nanking</name>
    <dbReference type="NCBI Taxonomy" id="29729"/>
    <lineage>
        <taxon>Eukaryota</taxon>
        <taxon>Viridiplantae</taxon>
        <taxon>Streptophyta</taxon>
        <taxon>Embryophyta</taxon>
        <taxon>Tracheophyta</taxon>
        <taxon>Spermatophyta</taxon>
        <taxon>Magnoliopsida</taxon>
        <taxon>eudicotyledons</taxon>
        <taxon>Gunneridae</taxon>
        <taxon>Pentapetalae</taxon>
        <taxon>rosids</taxon>
        <taxon>malvids</taxon>
        <taxon>Malvales</taxon>
        <taxon>Malvaceae</taxon>
        <taxon>Malvoideae</taxon>
        <taxon>Gossypium</taxon>
    </lineage>
</organism>
<proteinExistence type="predicted"/>
<evidence type="ECO:0000313" key="2">
    <source>
        <dbReference type="Proteomes" id="UP000032142"/>
    </source>
</evidence>